<name>X1UE00_9ZZZZ</name>
<accession>X1UE00</accession>
<dbReference type="AlphaFoldDB" id="X1UE00"/>
<proteinExistence type="predicted"/>
<evidence type="ECO:0000313" key="1">
    <source>
        <dbReference type="EMBL" id="GAI98095.1"/>
    </source>
</evidence>
<gene>
    <name evidence="1" type="ORF">S12H4_35352</name>
</gene>
<protein>
    <submittedName>
        <fullName evidence="1">Uncharacterized protein</fullName>
    </submittedName>
</protein>
<comment type="caution">
    <text evidence="1">The sequence shown here is derived from an EMBL/GenBank/DDBJ whole genome shotgun (WGS) entry which is preliminary data.</text>
</comment>
<dbReference type="EMBL" id="BARW01020989">
    <property type="protein sequence ID" value="GAI98095.1"/>
    <property type="molecule type" value="Genomic_DNA"/>
</dbReference>
<reference evidence="1" key="1">
    <citation type="journal article" date="2014" name="Front. Microbiol.">
        <title>High frequency of phylogenetically diverse reductive dehalogenase-homologous genes in deep subseafloor sedimentary metagenomes.</title>
        <authorList>
            <person name="Kawai M."/>
            <person name="Futagami T."/>
            <person name="Toyoda A."/>
            <person name="Takaki Y."/>
            <person name="Nishi S."/>
            <person name="Hori S."/>
            <person name="Arai W."/>
            <person name="Tsubouchi T."/>
            <person name="Morono Y."/>
            <person name="Uchiyama I."/>
            <person name="Ito T."/>
            <person name="Fujiyama A."/>
            <person name="Inagaki F."/>
            <person name="Takami H."/>
        </authorList>
    </citation>
    <scope>NUCLEOTIDE SEQUENCE</scope>
    <source>
        <strain evidence="1">Expedition CK06-06</strain>
    </source>
</reference>
<organism evidence="1">
    <name type="scientific">marine sediment metagenome</name>
    <dbReference type="NCBI Taxonomy" id="412755"/>
    <lineage>
        <taxon>unclassified sequences</taxon>
        <taxon>metagenomes</taxon>
        <taxon>ecological metagenomes</taxon>
    </lineage>
</organism>
<feature type="non-terminal residue" evidence="1">
    <location>
        <position position="1"/>
    </location>
</feature>
<sequence>AIINPKEILKKGAVDLDNINEPKTREVTPPAVRTPKVGVYISKTKSTIPNIIRMNPP</sequence>